<reference evidence="1 2" key="1">
    <citation type="submission" date="2015-09" db="EMBL/GenBank/DDBJ databases">
        <authorList>
            <consortium name="Swine Surveillance"/>
        </authorList>
    </citation>
    <scope>NUCLEOTIDE SEQUENCE [LARGE SCALE GENOMIC DNA]</scope>
    <source>
        <strain evidence="1 2">CECT 4292</strain>
    </source>
</reference>
<keyword evidence="1" id="KW-0378">Hydrolase</keyword>
<dbReference type="PRINTS" id="PR00413">
    <property type="entry name" value="HADHALOGNASE"/>
</dbReference>
<dbReference type="InterPro" id="IPR006439">
    <property type="entry name" value="HAD-SF_hydro_IA"/>
</dbReference>
<organism evidence="1 2">
    <name type="scientific">Ruegeria atlantica</name>
    <dbReference type="NCBI Taxonomy" id="81569"/>
    <lineage>
        <taxon>Bacteria</taxon>
        <taxon>Pseudomonadati</taxon>
        <taxon>Pseudomonadota</taxon>
        <taxon>Alphaproteobacteria</taxon>
        <taxon>Rhodobacterales</taxon>
        <taxon>Roseobacteraceae</taxon>
        <taxon>Ruegeria</taxon>
    </lineage>
</organism>
<dbReference type="GO" id="GO:0016787">
    <property type="term" value="F:hydrolase activity"/>
    <property type="evidence" value="ECO:0007669"/>
    <property type="project" value="UniProtKB-KW"/>
</dbReference>
<protein>
    <submittedName>
        <fullName evidence="1">Phosphorylated carbohydrates phosphatase</fullName>
        <ecNumber evidence="1">3.1.3.-</ecNumber>
    </submittedName>
</protein>
<dbReference type="Gene3D" id="3.40.50.1000">
    <property type="entry name" value="HAD superfamily/HAD-like"/>
    <property type="match status" value="1"/>
</dbReference>
<evidence type="ECO:0000313" key="1">
    <source>
        <dbReference type="EMBL" id="CUH48870.1"/>
    </source>
</evidence>
<dbReference type="Pfam" id="PF00702">
    <property type="entry name" value="Hydrolase"/>
    <property type="match status" value="1"/>
</dbReference>
<dbReference type="SUPFAM" id="SSF56784">
    <property type="entry name" value="HAD-like"/>
    <property type="match status" value="1"/>
</dbReference>
<dbReference type="PANTHER" id="PTHR18901">
    <property type="entry name" value="2-DEOXYGLUCOSE-6-PHOSPHATE PHOSPHATASE 2"/>
    <property type="match status" value="1"/>
</dbReference>
<dbReference type="EMBL" id="CYPU01000049">
    <property type="protein sequence ID" value="CUH48870.1"/>
    <property type="molecule type" value="Genomic_DNA"/>
</dbReference>
<dbReference type="InterPro" id="IPR036412">
    <property type="entry name" value="HAD-like_sf"/>
</dbReference>
<dbReference type="OrthoDB" id="9782449at2"/>
<dbReference type="AlphaFoldDB" id="A0A0P1EFJ4"/>
<dbReference type="InterPro" id="IPR023214">
    <property type="entry name" value="HAD_sf"/>
</dbReference>
<dbReference type="EC" id="3.1.3.-" evidence="1"/>
<dbReference type="Gene3D" id="1.10.150.240">
    <property type="entry name" value="Putative phosphatase, domain 2"/>
    <property type="match status" value="1"/>
</dbReference>
<name>A0A0P1EFJ4_9RHOB</name>
<dbReference type="RefSeq" id="WP_082637137.1">
    <property type="nucleotide sequence ID" value="NZ_CYPU01000049.1"/>
</dbReference>
<dbReference type="SFLD" id="SFLDG01129">
    <property type="entry name" value="C1.5:_HAD__Beta-PGM__Phosphata"/>
    <property type="match status" value="1"/>
</dbReference>
<dbReference type="Proteomes" id="UP000050783">
    <property type="component" value="Unassembled WGS sequence"/>
</dbReference>
<proteinExistence type="predicted"/>
<dbReference type="PANTHER" id="PTHR18901:SF38">
    <property type="entry name" value="PSEUDOURIDINE-5'-PHOSPHATASE"/>
    <property type="match status" value="1"/>
</dbReference>
<dbReference type="SFLD" id="SFLDG01135">
    <property type="entry name" value="C1.5.6:_HAD__Beta-PGM__Phospha"/>
    <property type="match status" value="1"/>
</dbReference>
<gene>
    <name evidence="1" type="ORF">RUA4292_03060</name>
</gene>
<dbReference type="GeneID" id="55494233"/>
<dbReference type="NCBIfam" id="TIGR01509">
    <property type="entry name" value="HAD-SF-IA-v3"/>
    <property type="match status" value="1"/>
</dbReference>
<dbReference type="InterPro" id="IPR023198">
    <property type="entry name" value="PGP-like_dom2"/>
</dbReference>
<accession>A0A0P1EFJ4</accession>
<sequence>MPLPTPQAVVFDMDGLLLDTERVYFEGFRTTLDALGLPQDDDLFRRLVGTNRVLGRRLLTEGLAGRVNLEEFDAVWDAEIAQRLADYIPVKPGARAMAEHLRERDIPYIIATSTQTKKAHLHLERAGLGALFRDVVGGDQVAASKPAPDIYLHATARLGHDPSNCVAFEDSPNGVRAAHAAGLITVQVPDIVAPDAELRALGHHIASNIIAGAHEVGLMVVPE</sequence>
<dbReference type="SFLD" id="SFLDS00003">
    <property type="entry name" value="Haloacid_Dehalogenase"/>
    <property type="match status" value="1"/>
</dbReference>
<evidence type="ECO:0000313" key="2">
    <source>
        <dbReference type="Proteomes" id="UP000050783"/>
    </source>
</evidence>